<organism evidence="2 3">
    <name type="scientific">Deinococcus grandis</name>
    <dbReference type="NCBI Taxonomy" id="57498"/>
    <lineage>
        <taxon>Bacteria</taxon>
        <taxon>Thermotogati</taxon>
        <taxon>Deinococcota</taxon>
        <taxon>Deinococci</taxon>
        <taxon>Deinococcales</taxon>
        <taxon>Deinococcaceae</taxon>
        <taxon>Deinococcus</taxon>
    </lineage>
</organism>
<evidence type="ECO:0000313" key="2">
    <source>
        <dbReference type="EMBL" id="GAQ23420.1"/>
    </source>
</evidence>
<keyword evidence="3" id="KW-1185">Reference proteome</keyword>
<dbReference type="EMBL" id="BCMS01000002">
    <property type="protein sequence ID" value="GAQ23420.1"/>
    <property type="molecule type" value="Genomic_DNA"/>
</dbReference>
<dbReference type="Pfam" id="PF19266">
    <property type="entry name" value="CIS_tube"/>
    <property type="match status" value="1"/>
</dbReference>
<evidence type="ECO:0000259" key="1">
    <source>
        <dbReference type="Pfam" id="PF19266"/>
    </source>
</evidence>
<reference evidence="3" key="1">
    <citation type="submission" date="2015-11" db="EMBL/GenBank/DDBJ databases">
        <title>Draft Genome Sequence of the Radioresistant Bacterium Deinococcus grandis, Isolated from Freshwater Fish in Japan.</title>
        <authorList>
            <person name="Satoh K."/>
            <person name="Onodera T."/>
            <person name="Omoso K."/>
            <person name="Takeda-Yano K."/>
            <person name="Katayama T."/>
            <person name="Oono Y."/>
            <person name="Narumi I."/>
        </authorList>
    </citation>
    <scope>NUCLEOTIDE SEQUENCE [LARGE SCALE GENOMIC DNA]</scope>
    <source>
        <strain evidence="3">ATCC 43672</strain>
    </source>
</reference>
<gene>
    <name evidence="2" type="ORF">DEIGR_200275</name>
</gene>
<dbReference type="OrthoDB" id="9815939at2"/>
<dbReference type="RefSeq" id="WP_058979240.1">
    <property type="nucleotide sequence ID" value="NZ_BCMS01000002.1"/>
</dbReference>
<comment type="caution">
    <text evidence="2">The sequence shown here is derived from an EMBL/GenBank/DDBJ whole genome shotgun (WGS) entry which is preliminary data.</text>
</comment>
<dbReference type="InterPro" id="IPR045361">
    <property type="entry name" value="CIS_tube_prot_N"/>
</dbReference>
<accession>A0A100HPR1</accession>
<feature type="domain" description="Contractile injection system tube protein N-terminal" evidence="1">
    <location>
        <begin position="23"/>
        <end position="170"/>
    </location>
</feature>
<name>A0A100HPR1_9DEIO</name>
<dbReference type="AlphaFoldDB" id="A0A100HPR1"/>
<evidence type="ECO:0000313" key="3">
    <source>
        <dbReference type="Proteomes" id="UP000056209"/>
    </source>
</evidence>
<proteinExistence type="predicted"/>
<protein>
    <recommendedName>
        <fullName evidence="1">Contractile injection system tube protein N-terminal domain-containing protein</fullName>
    </recommendedName>
</protein>
<dbReference type="Proteomes" id="UP000056209">
    <property type="component" value="Unassembled WGS sequence"/>
</dbReference>
<sequence>MIDIAGNSGGGQFIKAQIVPMEGKSSRSPIECMFNPREYAISRSVNWKTESNDNNDNGNKVYLGGSPAKLTLELFFDTYARRQSAGVVEDVRKYTAALWALSEMQTGDGEKGAGSSIKKGKPTSVLFQWGQTWHFQAVITDIEQQFTLFMPDGTPVRSVMKTTFEQADTATSFEGKGGLKSYHVSQGIRDAAGQRGFVGDLRRAPFGKGQT</sequence>